<evidence type="ECO:0000313" key="5">
    <source>
        <dbReference type="EMBL" id="SUE34392.1"/>
    </source>
</evidence>
<evidence type="ECO:0000256" key="1">
    <source>
        <dbReference type="SAM" id="SignalP"/>
    </source>
</evidence>
<organism evidence="5 6">
    <name type="scientific">Rikenella microfusus</name>
    <dbReference type="NCBI Taxonomy" id="28139"/>
    <lineage>
        <taxon>Bacteria</taxon>
        <taxon>Pseudomonadati</taxon>
        <taxon>Bacteroidota</taxon>
        <taxon>Bacteroidia</taxon>
        <taxon>Bacteroidales</taxon>
        <taxon>Rikenellaceae</taxon>
        <taxon>Rikenella</taxon>
    </lineage>
</organism>
<evidence type="ECO:0000259" key="3">
    <source>
        <dbReference type="Pfam" id="PF21307"/>
    </source>
</evidence>
<feature type="chain" id="PRO_5016904548" evidence="1">
    <location>
        <begin position="18"/>
        <end position="796"/>
    </location>
</feature>
<dbReference type="STRING" id="880526.GCA_000427365_02204"/>
<dbReference type="InterPro" id="IPR049053">
    <property type="entry name" value="AFCA-like_C"/>
</dbReference>
<evidence type="ECO:0000313" key="6">
    <source>
        <dbReference type="Proteomes" id="UP000255233"/>
    </source>
</evidence>
<feature type="signal peptide" evidence="1">
    <location>
        <begin position="1"/>
        <end position="17"/>
    </location>
</feature>
<feature type="domain" description="Glycosyl hydrolase family 95 catalytic" evidence="4">
    <location>
        <begin position="307"/>
        <end position="710"/>
    </location>
</feature>
<dbReference type="EMBL" id="UGVL01000001">
    <property type="protein sequence ID" value="SUE34392.1"/>
    <property type="molecule type" value="Genomic_DNA"/>
</dbReference>
<dbReference type="Pfam" id="PF22124">
    <property type="entry name" value="Glyco_hydro_95_cat"/>
    <property type="match status" value="1"/>
</dbReference>
<dbReference type="Gene3D" id="1.50.10.10">
    <property type="match status" value="1"/>
</dbReference>
<dbReference type="InterPro" id="IPR054363">
    <property type="entry name" value="GH95_cat"/>
</dbReference>
<dbReference type="InterPro" id="IPR027414">
    <property type="entry name" value="GH95_N_dom"/>
</dbReference>
<feature type="domain" description="Alpha fucosidase A-like C-terminal" evidence="3">
    <location>
        <begin position="712"/>
        <end position="772"/>
    </location>
</feature>
<gene>
    <name evidence="5" type="ORF">NCTC11190_01615</name>
</gene>
<keyword evidence="1" id="KW-0732">Signal</keyword>
<reference evidence="5 6" key="1">
    <citation type="submission" date="2018-06" db="EMBL/GenBank/DDBJ databases">
        <authorList>
            <consortium name="Pathogen Informatics"/>
            <person name="Doyle S."/>
        </authorList>
    </citation>
    <scope>NUCLEOTIDE SEQUENCE [LARGE SCALE GENOMIC DNA]</scope>
    <source>
        <strain evidence="5 6">NCTC11190</strain>
    </source>
</reference>
<dbReference type="Pfam" id="PF14498">
    <property type="entry name" value="Glyco_hyd_65N_2"/>
    <property type="match status" value="1"/>
</dbReference>
<dbReference type="GO" id="GO:0005975">
    <property type="term" value="P:carbohydrate metabolic process"/>
    <property type="evidence" value="ECO:0007669"/>
    <property type="project" value="InterPro"/>
</dbReference>
<dbReference type="InterPro" id="IPR016518">
    <property type="entry name" value="Alpha-L-fucosidase"/>
</dbReference>
<dbReference type="Gene3D" id="2.70.98.50">
    <property type="entry name" value="putative glycoside hydrolase family protein from bacillus halodurans"/>
    <property type="match status" value="1"/>
</dbReference>
<dbReference type="InterPro" id="IPR008928">
    <property type="entry name" value="6-hairpin_glycosidase_sf"/>
</dbReference>
<dbReference type="InterPro" id="IPR012341">
    <property type="entry name" value="6hp_glycosidase-like_sf"/>
</dbReference>
<dbReference type="AlphaFoldDB" id="A0A379MUT1"/>
<dbReference type="PANTHER" id="PTHR31084:SF0">
    <property type="entry name" value="ALPHA-L-FUCOSIDASE 2"/>
    <property type="match status" value="1"/>
</dbReference>
<evidence type="ECO:0000259" key="2">
    <source>
        <dbReference type="Pfam" id="PF14498"/>
    </source>
</evidence>
<accession>A0A379MUT1</accession>
<dbReference type="GO" id="GO:0004560">
    <property type="term" value="F:alpha-L-fucosidase activity"/>
    <property type="evidence" value="ECO:0007669"/>
    <property type="project" value="InterPro"/>
</dbReference>
<protein>
    <submittedName>
        <fullName evidence="5">Uncharacterized protein</fullName>
    </submittedName>
</protein>
<dbReference type="SUPFAM" id="SSF48208">
    <property type="entry name" value="Six-hairpin glycosidases"/>
    <property type="match status" value="1"/>
</dbReference>
<feature type="domain" description="Glycosyl hydrolase family 95 N-terminal" evidence="2">
    <location>
        <begin position="23"/>
        <end position="281"/>
    </location>
</feature>
<dbReference type="PANTHER" id="PTHR31084">
    <property type="entry name" value="ALPHA-L-FUCOSIDASE 2"/>
    <property type="match status" value="1"/>
</dbReference>
<keyword evidence="6" id="KW-1185">Reference proteome</keyword>
<evidence type="ECO:0000259" key="4">
    <source>
        <dbReference type="Pfam" id="PF22124"/>
    </source>
</evidence>
<dbReference type="Pfam" id="PF21307">
    <property type="entry name" value="Glyco_hydro_95_C"/>
    <property type="match status" value="1"/>
</dbReference>
<proteinExistence type="predicted"/>
<dbReference type="Proteomes" id="UP000255233">
    <property type="component" value="Unassembled WGS sequence"/>
</dbReference>
<name>A0A379MUT1_9BACT</name>
<dbReference type="PIRSF" id="PIRSF007663">
    <property type="entry name" value="UCP007663"/>
    <property type="match status" value="1"/>
</dbReference>
<sequence>MLVAAATAAATAVSAGAAAPVKLTYDTPAGDWMTEALPIGNGYIGAMFYGTPMADTIQFTEESLWEGGPATGTTTNEGGNRADAWKYLAPVRALLDSGRVAEAYALANRELTGKIDRSGVRPGDPEFGDYGAQQTFGNIIVRTLLSGADTDTVSDYVRTLDIGQAVGNVAYRRGGADYRTEYWASYPKRIVAAKYDNTADGGAGYEVLLTTPHRDVSIRRVGKDRLELTGRLTGNKLGFQAVVTVRTDGKFVSAPKSAPALRVEGARYIEVYLSTGTEYRNSYPTYRGGNPEALNEKVLAAIDRVPYDSLKAEHVRDYRSVFDRVSLDLGTNGQAELTTPERQRQYAQGAYDPALEALFFQWGRYLLISSSRPGTMPANLQGKWNHSVNPPWACDYHMNINQQMIYWPAPLTGMPEVNAPLVEYILSLREPGRKTAREYFNARGWSVHTMNNPLGFTAPGWEFNWGYAPNAASWLAQHLWEQYAFYPDSAYLRTVAYPVMKELAHFWFDYLTLDPRDGTLVSSPSYSPEHGDISAGAMMDQEVAWDLFTNILEADLILPDTDRAFIDSVRTARERLSPLKIGKYGQLQEWKEDLDDPQDNHRHVSHLFALHPGRQISPLNDPKLAEAARKTLVYRGDDGTGWSLAWKINFWARLLDGDHAYKMSRRVLRPAGSATKMATGGGAYSNLLCAHPPFQMDGNMGYVSGVAEMLLQSHRGTMQVPVIDLLPALPVAWPNGEVQGLRARGGYTVGMEWKDGKLAEATIEASGQSPQKLILSYRENIRAFRIRPGERITVKF</sequence>